<dbReference type="SUPFAM" id="SSF89807">
    <property type="entry name" value="Dodecin-like"/>
    <property type="match status" value="1"/>
</dbReference>
<dbReference type="InterPro" id="IPR009923">
    <property type="entry name" value="Dodecin"/>
</dbReference>
<dbReference type="InterPro" id="IPR036694">
    <property type="entry name" value="Dodecin-like_sf"/>
</dbReference>
<name>A0A9D5YYI9_9CELL</name>
<proteinExistence type="predicted"/>
<dbReference type="RefSeq" id="WP_193719277.1">
    <property type="nucleotide sequence ID" value="NZ_JACSPN010000006.1"/>
</dbReference>
<dbReference type="Gene3D" id="3.30.1660.10">
    <property type="entry name" value="Flavin-binding protein dodecin"/>
    <property type="match status" value="1"/>
</dbReference>
<sequence length="68" mass="7421">MSGSVARITQISARSDVSFDDAVKTGIERASATLRNLTGAWVKEQKVEVRDGKIVAWQVALEVTFVLD</sequence>
<comment type="caution">
    <text evidence="1">The sequence shown here is derived from an EMBL/GenBank/DDBJ whole genome shotgun (WGS) entry which is preliminary data.</text>
</comment>
<evidence type="ECO:0000313" key="1">
    <source>
        <dbReference type="EMBL" id="MBE7699982.1"/>
    </source>
</evidence>
<dbReference type="Proteomes" id="UP000822993">
    <property type="component" value="Unassembled WGS sequence"/>
</dbReference>
<dbReference type="AlphaFoldDB" id="A0A9D5YYI9"/>
<dbReference type="Pfam" id="PF07311">
    <property type="entry name" value="Dodecin"/>
    <property type="match status" value="1"/>
</dbReference>
<dbReference type="InterPro" id="IPR025543">
    <property type="entry name" value="Dodecin-like"/>
</dbReference>
<keyword evidence="2" id="KW-1185">Reference proteome</keyword>
<protein>
    <submittedName>
        <fullName evidence="1">Dodecin domain-containing protein</fullName>
    </submittedName>
</protein>
<dbReference type="PANTHER" id="PTHR39324">
    <property type="entry name" value="CALCIUM DODECIN"/>
    <property type="match status" value="1"/>
</dbReference>
<evidence type="ECO:0000313" key="2">
    <source>
        <dbReference type="Proteomes" id="UP000822993"/>
    </source>
</evidence>
<accession>A0A9D5YYI9</accession>
<dbReference type="PANTHER" id="PTHR39324:SF1">
    <property type="entry name" value="CALCIUM DODECIN"/>
    <property type="match status" value="1"/>
</dbReference>
<dbReference type="EMBL" id="JACSPN010000006">
    <property type="protein sequence ID" value="MBE7699982.1"/>
    <property type="molecule type" value="Genomic_DNA"/>
</dbReference>
<gene>
    <name evidence="1" type="ORF">H9623_06630</name>
</gene>
<reference evidence="1 2" key="1">
    <citation type="submission" date="2020-08" db="EMBL/GenBank/DDBJ databases">
        <title>A Genomic Blueprint of the Chicken Gut Microbiome.</title>
        <authorList>
            <person name="Gilroy R."/>
            <person name="Ravi A."/>
            <person name="Getino M."/>
            <person name="Pursley I."/>
            <person name="Horton D.L."/>
            <person name="Alikhan N.-F."/>
            <person name="Baker D."/>
            <person name="Gharbi K."/>
            <person name="Hall N."/>
            <person name="Watson M."/>
            <person name="Adriaenssens E.M."/>
            <person name="Foster-Nyarko E."/>
            <person name="Jarju S."/>
            <person name="Secka A."/>
            <person name="Antonio M."/>
            <person name="Oren A."/>
            <person name="Chaudhuri R."/>
            <person name="La Ragione R.M."/>
            <person name="Hildebrand F."/>
            <person name="Pallen M.J."/>
        </authorList>
    </citation>
    <scope>NUCLEOTIDE SEQUENCE [LARGE SCALE GENOMIC DNA]</scope>
    <source>
        <strain evidence="1 2">Sa1BUA8</strain>
    </source>
</reference>
<organism evidence="1 2">
    <name type="scientific">Oerskovia douganii</name>
    <dbReference type="NCBI Taxonomy" id="2762210"/>
    <lineage>
        <taxon>Bacteria</taxon>
        <taxon>Bacillati</taxon>
        <taxon>Actinomycetota</taxon>
        <taxon>Actinomycetes</taxon>
        <taxon>Micrococcales</taxon>
        <taxon>Cellulomonadaceae</taxon>
        <taxon>Oerskovia</taxon>
    </lineage>
</organism>